<evidence type="ECO:0000256" key="1">
    <source>
        <dbReference type="SAM" id="MobiDB-lite"/>
    </source>
</evidence>
<dbReference type="EMBL" id="CM000139">
    <property type="protein sequence ID" value="EAZ24518.1"/>
    <property type="molecule type" value="Genomic_DNA"/>
</dbReference>
<reference evidence="2" key="2">
    <citation type="submission" date="2008-12" db="EMBL/GenBank/DDBJ databases">
        <title>Improved gene annotation of the rice (Oryza sativa) genomes.</title>
        <authorList>
            <person name="Wang J."/>
            <person name="Li R."/>
            <person name="Fan W."/>
            <person name="Huang Q."/>
            <person name="Zhang J."/>
            <person name="Zhou Y."/>
            <person name="Hu Y."/>
            <person name="Zi S."/>
            <person name="Li J."/>
            <person name="Ni P."/>
            <person name="Zheng H."/>
            <person name="Zhang Y."/>
            <person name="Zhao M."/>
            <person name="Hao Q."/>
            <person name="McDermott J."/>
            <person name="Samudrala R."/>
            <person name="Kristiansen K."/>
            <person name="Wong G.K.-S."/>
        </authorList>
    </citation>
    <scope>NUCLEOTIDE SEQUENCE</scope>
</reference>
<feature type="compositionally biased region" description="Low complexity" evidence="1">
    <location>
        <begin position="41"/>
        <end position="52"/>
    </location>
</feature>
<organism evidence="2">
    <name type="scientific">Oryza sativa subsp. japonica</name>
    <name type="common">Rice</name>
    <dbReference type="NCBI Taxonomy" id="39947"/>
    <lineage>
        <taxon>Eukaryota</taxon>
        <taxon>Viridiplantae</taxon>
        <taxon>Streptophyta</taxon>
        <taxon>Embryophyta</taxon>
        <taxon>Tracheophyta</taxon>
        <taxon>Spermatophyta</taxon>
        <taxon>Magnoliopsida</taxon>
        <taxon>Liliopsida</taxon>
        <taxon>Poales</taxon>
        <taxon>Poaceae</taxon>
        <taxon>BOP clade</taxon>
        <taxon>Oryzoideae</taxon>
        <taxon>Oryzeae</taxon>
        <taxon>Oryzinae</taxon>
        <taxon>Oryza</taxon>
        <taxon>Oryza sativa</taxon>
    </lineage>
</organism>
<feature type="region of interest" description="Disordered" evidence="1">
    <location>
        <begin position="198"/>
        <end position="237"/>
    </location>
</feature>
<feature type="region of interest" description="Disordered" evidence="1">
    <location>
        <begin position="66"/>
        <end position="107"/>
    </location>
</feature>
<feature type="region of interest" description="Disordered" evidence="1">
    <location>
        <begin position="30"/>
        <end position="52"/>
    </location>
</feature>
<dbReference type="Proteomes" id="UP000007752">
    <property type="component" value="Chromosome 2"/>
</dbReference>
<evidence type="ECO:0000313" key="2">
    <source>
        <dbReference type="EMBL" id="EAZ24518.1"/>
    </source>
</evidence>
<dbReference type="AlphaFoldDB" id="A3AB29"/>
<accession>A3AB29</accession>
<reference evidence="2" key="1">
    <citation type="journal article" date="2005" name="PLoS Biol.">
        <title>The genomes of Oryza sativa: a history of duplications.</title>
        <authorList>
            <person name="Yu J."/>
            <person name="Wang J."/>
            <person name="Lin W."/>
            <person name="Li S."/>
            <person name="Li H."/>
            <person name="Zhou J."/>
            <person name="Ni P."/>
            <person name="Dong W."/>
            <person name="Hu S."/>
            <person name="Zeng C."/>
            <person name="Zhang J."/>
            <person name="Zhang Y."/>
            <person name="Li R."/>
            <person name="Xu Z."/>
            <person name="Li S."/>
            <person name="Li X."/>
            <person name="Zheng H."/>
            <person name="Cong L."/>
            <person name="Lin L."/>
            <person name="Yin J."/>
            <person name="Geng J."/>
            <person name="Li G."/>
            <person name="Shi J."/>
            <person name="Liu J."/>
            <person name="Lv H."/>
            <person name="Li J."/>
            <person name="Wang J."/>
            <person name="Deng Y."/>
            <person name="Ran L."/>
            <person name="Shi X."/>
            <person name="Wang X."/>
            <person name="Wu Q."/>
            <person name="Li C."/>
            <person name="Ren X."/>
            <person name="Wang J."/>
            <person name="Wang X."/>
            <person name="Li D."/>
            <person name="Liu D."/>
            <person name="Zhang X."/>
            <person name="Ji Z."/>
            <person name="Zhao W."/>
            <person name="Sun Y."/>
            <person name="Zhang Z."/>
            <person name="Bao J."/>
            <person name="Han Y."/>
            <person name="Dong L."/>
            <person name="Ji J."/>
            <person name="Chen P."/>
            <person name="Wu S."/>
            <person name="Liu J."/>
            <person name="Xiao Y."/>
            <person name="Bu D."/>
            <person name="Tan J."/>
            <person name="Yang L."/>
            <person name="Ye C."/>
            <person name="Zhang J."/>
            <person name="Xu J."/>
            <person name="Zhou Y."/>
            <person name="Yu Y."/>
            <person name="Zhang B."/>
            <person name="Zhuang S."/>
            <person name="Wei H."/>
            <person name="Liu B."/>
            <person name="Lei M."/>
            <person name="Yu H."/>
            <person name="Li Y."/>
            <person name="Xu H."/>
            <person name="Wei S."/>
            <person name="He X."/>
            <person name="Fang L."/>
            <person name="Zhang Z."/>
            <person name="Zhang Y."/>
            <person name="Huang X."/>
            <person name="Su Z."/>
            <person name="Tong W."/>
            <person name="Li J."/>
            <person name="Tong Z."/>
            <person name="Li S."/>
            <person name="Ye J."/>
            <person name="Wang L."/>
            <person name="Fang L."/>
            <person name="Lei T."/>
            <person name="Chen C."/>
            <person name="Chen H."/>
            <person name="Xu Z."/>
            <person name="Li H."/>
            <person name="Huang H."/>
            <person name="Zhang F."/>
            <person name="Xu H."/>
            <person name="Li N."/>
            <person name="Zhao C."/>
            <person name="Li S."/>
            <person name="Dong L."/>
            <person name="Huang Y."/>
            <person name="Li L."/>
            <person name="Xi Y."/>
            <person name="Qi Q."/>
            <person name="Li W."/>
            <person name="Zhang B."/>
            <person name="Hu W."/>
            <person name="Zhang Y."/>
            <person name="Tian X."/>
            <person name="Jiao Y."/>
            <person name="Liang X."/>
            <person name="Jin J."/>
            <person name="Gao L."/>
            <person name="Zheng W."/>
            <person name="Hao B."/>
            <person name="Liu S."/>
            <person name="Wang W."/>
            <person name="Yuan L."/>
            <person name="Cao M."/>
            <person name="McDermott J."/>
            <person name="Samudrala R."/>
            <person name="Wang J."/>
            <person name="Wong G.K."/>
            <person name="Yang H."/>
        </authorList>
    </citation>
    <scope>NUCLEOTIDE SEQUENCE [LARGE SCALE GENOMIC DNA]</scope>
</reference>
<proteinExistence type="predicted"/>
<sequence length="237" mass="24767">MEFWYLRKVSTPAKKCTILTFLRARARRLGSSRRGERGIPASSSRAQRNARRCSAGGMSAATTLTTAFLSSPPPSPAPAFLGNPPSAAAAPSAIAPRPSSALTTPTPAPRRLQATLLLLPHARSPLAVPAGRAGSFDSPEAETLSHSPLCVTVSRRSQLANALDAGADRCTSPSAAAAALALRRPCFLALVVGPSSLDPQEVGKRRSSQQQTAVLCTRDGAAATTGQSREEKEMESR</sequence>
<feature type="compositionally biased region" description="Low complexity" evidence="1">
    <location>
        <begin position="78"/>
        <end position="107"/>
    </location>
</feature>
<gene>
    <name evidence="2" type="ORF">OsJ_08279</name>
</gene>
<feature type="compositionally biased region" description="Basic and acidic residues" evidence="1">
    <location>
        <begin position="228"/>
        <end position="237"/>
    </location>
</feature>
<protein>
    <submittedName>
        <fullName evidence="2">Uncharacterized protein</fullName>
    </submittedName>
</protein>
<name>A3AB29_ORYSJ</name>